<dbReference type="AlphaFoldDB" id="A0A914PNT4"/>
<reference evidence="3" key="1">
    <citation type="submission" date="2022-11" db="UniProtKB">
        <authorList>
            <consortium name="WormBaseParasite"/>
        </authorList>
    </citation>
    <scope>IDENTIFICATION</scope>
</reference>
<dbReference type="WBParaSite" id="PDA_v2.g20190.t1">
    <property type="protein sequence ID" value="PDA_v2.g20190.t1"/>
    <property type="gene ID" value="PDA_v2.g20190"/>
</dbReference>
<name>A0A914PNT4_9BILA</name>
<organism evidence="2 3">
    <name type="scientific">Panagrolaimus davidi</name>
    <dbReference type="NCBI Taxonomy" id="227884"/>
    <lineage>
        <taxon>Eukaryota</taxon>
        <taxon>Metazoa</taxon>
        <taxon>Ecdysozoa</taxon>
        <taxon>Nematoda</taxon>
        <taxon>Chromadorea</taxon>
        <taxon>Rhabditida</taxon>
        <taxon>Tylenchina</taxon>
        <taxon>Panagrolaimomorpha</taxon>
        <taxon>Panagrolaimoidea</taxon>
        <taxon>Panagrolaimidae</taxon>
        <taxon>Panagrolaimus</taxon>
    </lineage>
</organism>
<feature type="chain" id="PRO_5038000381" evidence="1">
    <location>
        <begin position="23"/>
        <end position="87"/>
    </location>
</feature>
<sequence length="87" mass="9617">MKFLLAFIFFVSIFTISYQTEAAEECIDRAIDCWCKASLCRNKAYATLMNKQCCDTCTRVNGTGAAAAGARGTGRKRRLSGFAKLFL</sequence>
<dbReference type="Proteomes" id="UP000887578">
    <property type="component" value="Unplaced"/>
</dbReference>
<protein>
    <submittedName>
        <fullName evidence="3">ShKT domain-containing protein</fullName>
    </submittedName>
</protein>
<evidence type="ECO:0000256" key="1">
    <source>
        <dbReference type="SAM" id="SignalP"/>
    </source>
</evidence>
<keyword evidence="1" id="KW-0732">Signal</keyword>
<keyword evidence="2" id="KW-1185">Reference proteome</keyword>
<evidence type="ECO:0000313" key="2">
    <source>
        <dbReference type="Proteomes" id="UP000887578"/>
    </source>
</evidence>
<feature type="signal peptide" evidence="1">
    <location>
        <begin position="1"/>
        <end position="22"/>
    </location>
</feature>
<proteinExistence type="predicted"/>
<accession>A0A914PNT4</accession>
<evidence type="ECO:0000313" key="3">
    <source>
        <dbReference type="WBParaSite" id="PDA_v2.g20190.t1"/>
    </source>
</evidence>